<gene>
    <name evidence="1" type="ORF">SAMN02745216_02302</name>
</gene>
<protein>
    <recommendedName>
        <fullName evidence="3">DUF4125 domain-containing protein</fullName>
    </recommendedName>
</protein>
<evidence type="ECO:0008006" key="3">
    <source>
        <dbReference type="Google" id="ProtNLM"/>
    </source>
</evidence>
<dbReference type="Pfam" id="PF13526">
    <property type="entry name" value="DUF4125"/>
    <property type="match status" value="1"/>
</dbReference>
<dbReference type="RefSeq" id="WP_073475874.1">
    <property type="nucleotide sequence ID" value="NZ_FQZU01000012.1"/>
</dbReference>
<proteinExistence type="predicted"/>
<name>A0A1M6MAZ7_9BACT</name>
<organism evidence="1 2">
    <name type="scientific">Desulfatibacillum alkenivorans DSM 16219</name>
    <dbReference type="NCBI Taxonomy" id="1121393"/>
    <lineage>
        <taxon>Bacteria</taxon>
        <taxon>Pseudomonadati</taxon>
        <taxon>Thermodesulfobacteriota</taxon>
        <taxon>Desulfobacteria</taxon>
        <taxon>Desulfobacterales</taxon>
        <taxon>Desulfatibacillaceae</taxon>
        <taxon>Desulfatibacillum</taxon>
    </lineage>
</organism>
<dbReference type="AlphaFoldDB" id="A0A1M6MAZ7"/>
<reference evidence="2" key="1">
    <citation type="submission" date="2016-11" db="EMBL/GenBank/DDBJ databases">
        <authorList>
            <person name="Varghese N."/>
            <person name="Submissions S."/>
        </authorList>
    </citation>
    <scope>NUCLEOTIDE SEQUENCE [LARGE SCALE GENOMIC DNA]</scope>
    <source>
        <strain evidence="2">DSM 16219</strain>
    </source>
</reference>
<dbReference type="OrthoDB" id="5387164at2"/>
<keyword evidence="2" id="KW-1185">Reference proteome</keyword>
<dbReference type="Proteomes" id="UP000183994">
    <property type="component" value="Unassembled WGS sequence"/>
</dbReference>
<dbReference type="STRING" id="1121393.SAMN02745216_02302"/>
<sequence length="189" mass="21634">MQSNESIINDIIALELEMFLAVNAKEPAACQDNPERFRDMRKAQFWPWSKETLESYLQDLKDAVREGKNLFTLKYARMDNLIPRLNANPAVLGIAEAQLVWQRRLAEEYPKTVGRGRSLEDGDEKLGGGSFLVYITSELETYSDRTLALLEQDVLRHLEAKTNMSRIVYEKMVSDLGYKSLDEAEALAR</sequence>
<evidence type="ECO:0000313" key="1">
    <source>
        <dbReference type="EMBL" id="SHJ80649.1"/>
    </source>
</evidence>
<dbReference type="InterPro" id="IPR025191">
    <property type="entry name" value="DUF4125"/>
</dbReference>
<evidence type="ECO:0000313" key="2">
    <source>
        <dbReference type="Proteomes" id="UP000183994"/>
    </source>
</evidence>
<dbReference type="EMBL" id="FQZU01000012">
    <property type="protein sequence ID" value="SHJ80649.1"/>
    <property type="molecule type" value="Genomic_DNA"/>
</dbReference>
<accession>A0A1M6MAZ7</accession>